<dbReference type="AlphaFoldDB" id="A0A2A7AU19"/>
<reference evidence="2 3" key="1">
    <citation type="journal article" date="2017" name="Front. Microbiol.">
        <title>New Insights into the Diversity of the Genus Faecalibacterium.</title>
        <authorList>
            <person name="Benevides L."/>
            <person name="Burman S."/>
            <person name="Martin R."/>
            <person name="Robert V."/>
            <person name="Thomas M."/>
            <person name="Miquel S."/>
            <person name="Chain F."/>
            <person name="Sokol H."/>
            <person name="Bermudez-Humaran L.G."/>
            <person name="Morrison M."/>
            <person name="Langella P."/>
            <person name="Azevedo V.A."/>
            <person name="Chatel J.M."/>
            <person name="Soares S."/>
        </authorList>
    </citation>
    <scope>NUCLEOTIDE SEQUENCE [LARGE SCALE GENOMIC DNA]</scope>
    <source>
        <strain evidence="2 3">CNCM I 4575</strain>
    </source>
</reference>
<evidence type="ECO:0000313" key="2">
    <source>
        <dbReference type="EMBL" id="PDX82562.1"/>
    </source>
</evidence>
<dbReference type="SUPFAM" id="SSF101262">
    <property type="entry name" value="Methenyltetrahydrofolate cyclohydrolase-like"/>
    <property type="match status" value="1"/>
</dbReference>
<comment type="caution">
    <text evidence="2">The sequence shown here is derived from an EMBL/GenBank/DDBJ whole genome shotgun (WGS) entry which is preliminary data.</text>
</comment>
<dbReference type="InterPro" id="IPR036178">
    <property type="entry name" value="Formintransfe-cycloase-like_sf"/>
</dbReference>
<evidence type="ECO:0000313" key="3">
    <source>
        <dbReference type="Proteomes" id="UP000220005"/>
    </source>
</evidence>
<accession>A0A2A7AU19</accession>
<dbReference type="EMBL" id="NMTY01000004">
    <property type="protein sequence ID" value="PDX82562.1"/>
    <property type="molecule type" value="Genomic_DNA"/>
</dbReference>
<dbReference type="GO" id="GO:0003824">
    <property type="term" value="F:catalytic activity"/>
    <property type="evidence" value="ECO:0007669"/>
    <property type="project" value="InterPro"/>
</dbReference>
<dbReference type="Pfam" id="PF04961">
    <property type="entry name" value="FTCD_C"/>
    <property type="match status" value="1"/>
</dbReference>
<proteinExistence type="predicted"/>
<dbReference type="InterPro" id="IPR007044">
    <property type="entry name" value="Cyclodeamin/CycHdrlase"/>
</dbReference>
<dbReference type="Proteomes" id="UP000220005">
    <property type="component" value="Unassembled WGS sequence"/>
</dbReference>
<dbReference type="Gene3D" id="1.20.120.680">
    <property type="entry name" value="Formiminotetrahydrofolate cyclodeaminase monomer, up-and-down helical bundle"/>
    <property type="match status" value="1"/>
</dbReference>
<feature type="domain" description="Cyclodeaminase/cyclohydrolase" evidence="1">
    <location>
        <begin position="15"/>
        <end position="195"/>
    </location>
</feature>
<protein>
    <submittedName>
        <fullName evidence="2">Sugar ABC transporter substrate-binding protein</fullName>
    </submittedName>
</protein>
<organism evidence="2 3">
    <name type="scientific">Faecalibacterium prausnitzii</name>
    <dbReference type="NCBI Taxonomy" id="853"/>
    <lineage>
        <taxon>Bacteria</taxon>
        <taxon>Bacillati</taxon>
        <taxon>Bacillota</taxon>
        <taxon>Clostridia</taxon>
        <taxon>Eubacteriales</taxon>
        <taxon>Oscillospiraceae</taxon>
        <taxon>Faecalibacterium</taxon>
    </lineage>
</organism>
<evidence type="ECO:0000259" key="1">
    <source>
        <dbReference type="Pfam" id="PF04961"/>
    </source>
</evidence>
<name>A0A2A7AU19_9FIRM</name>
<gene>
    <name evidence="2" type="ORF">CGS58_03660</name>
</gene>
<sequence length="217" mass="22353">MRQRRKFIVELTNLSCETFLAELAGNAPAPGGGGAAALVGAAGAALGNMVGSLTVGKKKYAAVEADILALNERSAALRKRLEGLVQADAEAFLPLAAAYKLPKETPEQQAHKAAVLEEALNRACAVPLEIMAACCEGITLAEEYGAKGSVLALSDAGCAALFCKAALQAAGLNVTVNTRLMADKARAAALNAEAAALLADFVPKADRVYEQLTQQEG</sequence>